<dbReference type="AlphaFoldDB" id="A0A7S4PJU7"/>
<proteinExistence type="predicted"/>
<accession>A0A7S4PJU7</accession>
<evidence type="ECO:0000313" key="2">
    <source>
        <dbReference type="EMBL" id="CAE2337141.1"/>
    </source>
</evidence>
<evidence type="ECO:0000256" key="1">
    <source>
        <dbReference type="SAM" id="SignalP"/>
    </source>
</evidence>
<name>A0A7S4PJU7_GUITH</name>
<gene>
    <name evidence="2" type="ORF">GTHE00462_LOCUS36863</name>
</gene>
<feature type="signal peptide" evidence="1">
    <location>
        <begin position="1"/>
        <end position="15"/>
    </location>
</feature>
<sequence>MLSWTLMMNTSPCHGWILVLLPHLLLVCSLDHHVSCMQSLPQDAIVSQNRERARISMEVNRHQQSRDVATIQAHYLRDVYSLFRKNSRDVKNVCEEQSQERGGCGGVWYKPKHPVIVQFNMLVGTDMNPQMQQAFDLHTRRYEERGFPDYDSEYDEIPQAQIKMIEQIVSDLKGTIKKSDSMRGN</sequence>
<organism evidence="2">
    <name type="scientific">Guillardia theta</name>
    <name type="common">Cryptophyte</name>
    <name type="synonym">Cryptomonas phi</name>
    <dbReference type="NCBI Taxonomy" id="55529"/>
    <lineage>
        <taxon>Eukaryota</taxon>
        <taxon>Cryptophyceae</taxon>
        <taxon>Pyrenomonadales</taxon>
        <taxon>Geminigeraceae</taxon>
        <taxon>Guillardia</taxon>
    </lineage>
</organism>
<dbReference type="EMBL" id="HBKN01047235">
    <property type="protein sequence ID" value="CAE2337141.1"/>
    <property type="molecule type" value="Transcribed_RNA"/>
</dbReference>
<keyword evidence="1" id="KW-0732">Signal</keyword>
<reference evidence="2" key="1">
    <citation type="submission" date="2021-01" db="EMBL/GenBank/DDBJ databases">
        <authorList>
            <person name="Corre E."/>
            <person name="Pelletier E."/>
            <person name="Niang G."/>
            <person name="Scheremetjew M."/>
            <person name="Finn R."/>
            <person name="Kale V."/>
            <person name="Holt S."/>
            <person name="Cochrane G."/>
            <person name="Meng A."/>
            <person name="Brown T."/>
            <person name="Cohen L."/>
        </authorList>
    </citation>
    <scope>NUCLEOTIDE SEQUENCE</scope>
    <source>
        <strain evidence="2">CCMP 2712</strain>
    </source>
</reference>
<feature type="chain" id="PRO_5030901004" evidence="1">
    <location>
        <begin position="16"/>
        <end position="185"/>
    </location>
</feature>
<protein>
    <submittedName>
        <fullName evidence="2">Uncharacterized protein</fullName>
    </submittedName>
</protein>